<organism evidence="1 2">
    <name type="scientific">Brassica napus</name>
    <name type="common">Rape</name>
    <dbReference type="NCBI Taxonomy" id="3708"/>
    <lineage>
        <taxon>Eukaryota</taxon>
        <taxon>Viridiplantae</taxon>
        <taxon>Streptophyta</taxon>
        <taxon>Embryophyta</taxon>
        <taxon>Tracheophyta</taxon>
        <taxon>Spermatophyta</taxon>
        <taxon>Magnoliopsida</taxon>
        <taxon>eudicotyledons</taxon>
        <taxon>Gunneridae</taxon>
        <taxon>Pentapetalae</taxon>
        <taxon>rosids</taxon>
        <taxon>malvids</taxon>
        <taxon>Brassicales</taxon>
        <taxon>Brassicaceae</taxon>
        <taxon>Brassiceae</taxon>
        <taxon>Brassica</taxon>
    </lineage>
</organism>
<name>A0A078J0N6_BRANA</name>
<proteinExistence type="predicted"/>
<accession>A0A078J0N6</accession>
<dbReference type="PaxDb" id="3708-A0A078J0N6"/>
<dbReference type="Proteomes" id="UP000028999">
    <property type="component" value="Unassembled WGS sequence"/>
</dbReference>
<sequence>MSICASALGLLQRYERPRLRNRQGVHIHVLERPMSQRPIDASKNQLRHLEKSSTLFLPIFTPSFLKHYKYILDLILGHILFSLKIR</sequence>
<evidence type="ECO:0000313" key="2">
    <source>
        <dbReference type="Proteomes" id="UP000028999"/>
    </source>
</evidence>
<reference evidence="1 2" key="1">
    <citation type="journal article" date="2014" name="Science">
        <title>Plant genetics. Early allopolyploid evolution in the post-Neolithic Brassica napus oilseed genome.</title>
        <authorList>
            <person name="Chalhoub B."/>
            <person name="Denoeud F."/>
            <person name="Liu S."/>
            <person name="Parkin I.A."/>
            <person name="Tang H."/>
            <person name="Wang X."/>
            <person name="Chiquet J."/>
            <person name="Belcram H."/>
            <person name="Tong C."/>
            <person name="Samans B."/>
            <person name="Correa M."/>
            <person name="Da Silva C."/>
            <person name="Just J."/>
            <person name="Falentin C."/>
            <person name="Koh C.S."/>
            <person name="Le Clainche I."/>
            <person name="Bernard M."/>
            <person name="Bento P."/>
            <person name="Noel B."/>
            <person name="Labadie K."/>
            <person name="Alberti A."/>
            <person name="Charles M."/>
            <person name="Arnaud D."/>
            <person name="Guo H."/>
            <person name="Daviaud C."/>
            <person name="Alamery S."/>
            <person name="Jabbari K."/>
            <person name="Zhao M."/>
            <person name="Edger P.P."/>
            <person name="Chelaifa H."/>
            <person name="Tack D."/>
            <person name="Lassalle G."/>
            <person name="Mestiri I."/>
            <person name="Schnel N."/>
            <person name="Le Paslier M.C."/>
            <person name="Fan G."/>
            <person name="Renault V."/>
            <person name="Bayer P.E."/>
            <person name="Golicz A.A."/>
            <person name="Manoli S."/>
            <person name="Lee T.H."/>
            <person name="Thi V.H."/>
            <person name="Chalabi S."/>
            <person name="Hu Q."/>
            <person name="Fan C."/>
            <person name="Tollenaere R."/>
            <person name="Lu Y."/>
            <person name="Battail C."/>
            <person name="Shen J."/>
            <person name="Sidebottom C.H."/>
            <person name="Wang X."/>
            <person name="Canaguier A."/>
            <person name="Chauveau A."/>
            <person name="Berard A."/>
            <person name="Deniot G."/>
            <person name="Guan M."/>
            <person name="Liu Z."/>
            <person name="Sun F."/>
            <person name="Lim Y.P."/>
            <person name="Lyons E."/>
            <person name="Town C.D."/>
            <person name="Bancroft I."/>
            <person name="Wang X."/>
            <person name="Meng J."/>
            <person name="Ma J."/>
            <person name="Pires J.C."/>
            <person name="King G.J."/>
            <person name="Brunel D."/>
            <person name="Delourme R."/>
            <person name="Renard M."/>
            <person name="Aury J.M."/>
            <person name="Adams K.L."/>
            <person name="Batley J."/>
            <person name="Snowdon R.J."/>
            <person name="Tost J."/>
            <person name="Edwards D."/>
            <person name="Zhou Y."/>
            <person name="Hua W."/>
            <person name="Sharpe A.G."/>
            <person name="Paterson A.H."/>
            <person name="Guan C."/>
            <person name="Wincker P."/>
        </authorList>
    </citation>
    <scope>NUCLEOTIDE SEQUENCE [LARGE SCALE GENOMIC DNA]</scope>
    <source>
        <strain evidence="2">cv. Darmor-bzh</strain>
    </source>
</reference>
<protein>
    <submittedName>
        <fullName evidence="1">BnaCnng30630D protein</fullName>
    </submittedName>
</protein>
<keyword evidence="2" id="KW-1185">Reference proteome</keyword>
<dbReference type="AlphaFoldDB" id="A0A078J0N6"/>
<dbReference type="EMBL" id="LK033499">
    <property type="protein sequence ID" value="CDY56565.1"/>
    <property type="molecule type" value="Genomic_DNA"/>
</dbReference>
<gene>
    <name evidence="1" type="primary">BnaCnng30630D</name>
    <name evidence="1" type="ORF">GSBRNA2T00019747001</name>
</gene>
<evidence type="ECO:0000313" key="1">
    <source>
        <dbReference type="EMBL" id="CDY56565.1"/>
    </source>
</evidence>
<dbReference type="Gramene" id="CDY56565">
    <property type="protein sequence ID" value="CDY56565"/>
    <property type="gene ID" value="GSBRNA2T00019747001"/>
</dbReference>